<feature type="region of interest" description="Disordered" evidence="1">
    <location>
        <begin position="1"/>
        <end position="22"/>
    </location>
</feature>
<accession>A0ABQ0Q4Y2</accession>
<evidence type="ECO:0000313" key="3">
    <source>
        <dbReference type="Proteomes" id="UP001062776"/>
    </source>
</evidence>
<evidence type="ECO:0000256" key="1">
    <source>
        <dbReference type="SAM" id="MobiDB-lite"/>
    </source>
</evidence>
<name>A0ABQ0Q4Y2_9PROT</name>
<proteinExistence type="predicted"/>
<comment type="caution">
    <text evidence="2">The sequence shown here is derived from an EMBL/GenBank/DDBJ whole genome shotgun (WGS) entry which is preliminary data.</text>
</comment>
<gene>
    <name evidence="2" type="ORF">AA0535_2338</name>
</gene>
<dbReference type="Proteomes" id="UP001062776">
    <property type="component" value="Unassembled WGS sequence"/>
</dbReference>
<keyword evidence="3" id="KW-1185">Reference proteome</keyword>
<feature type="compositionally biased region" description="Basic and acidic residues" evidence="1">
    <location>
        <begin position="1"/>
        <end position="18"/>
    </location>
</feature>
<evidence type="ECO:0000313" key="2">
    <source>
        <dbReference type="EMBL" id="GBQ91571.1"/>
    </source>
</evidence>
<reference evidence="2" key="1">
    <citation type="submission" date="2013-04" db="EMBL/GenBank/DDBJ databases">
        <title>The genome sequencing project of 58 acetic acid bacteria.</title>
        <authorList>
            <person name="Okamoto-Kainuma A."/>
            <person name="Ishikawa M."/>
            <person name="Umino S."/>
            <person name="Koizumi Y."/>
            <person name="Shiwa Y."/>
            <person name="Yoshikawa H."/>
            <person name="Matsutani M."/>
            <person name="Matsushita K."/>
        </authorList>
    </citation>
    <scope>NUCLEOTIDE SEQUENCE</scope>
    <source>
        <strain evidence="2">NRIC 0535</strain>
    </source>
</reference>
<dbReference type="EMBL" id="BAPV01000043">
    <property type="protein sequence ID" value="GBQ91571.1"/>
    <property type="molecule type" value="Genomic_DNA"/>
</dbReference>
<sequence>MLGGSRNDHRINQGDQRLEAGGNGAPCLSGHKLCSCRIGVEKRDELFTTAVTRLESVKPAEMSGSDNSDLQHVFSWLTGV</sequence>
<organism evidence="2 3">
    <name type="scientific">Asaia krungthepensis NRIC 0535</name>
    <dbReference type="NCBI Taxonomy" id="1307925"/>
    <lineage>
        <taxon>Bacteria</taxon>
        <taxon>Pseudomonadati</taxon>
        <taxon>Pseudomonadota</taxon>
        <taxon>Alphaproteobacteria</taxon>
        <taxon>Acetobacterales</taxon>
        <taxon>Acetobacteraceae</taxon>
        <taxon>Asaia</taxon>
    </lineage>
</organism>
<protein>
    <submittedName>
        <fullName evidence="2">Uncharacterized protein</fullName>
    </submittedName>
</protein>